<dbReference type="RefSeq" id="WP_311788152.1">
    <property type="nucleotide sequence ID" value="NZ_JALDYY010000013.1"/>
</dbReference>
<dbReference type="EMBL" id="JALDYZ010000012">
    <property type="protein sequence ID" value="MDI7924082.1"/>
    <property type="molecule type" value="Genomic_DNA"/>
</dbReference>
<accession>A0AAE3QDZ9</accession>
<name>A0AAE3QDZ9_9HYPH</name>
<sequence>MRAAVISLTMLACMSIAGAALAIDLPPTAKKASILEFKALADAKKVKVEIFDLGTPVSADLVWNWKKKSITGKADVNGKTINVNARLSFKGEQACATNKGEKPTCHFIYIDGNKFYEVRDDMQVHAVSTVAQ</sequence>
<comment type="caution">
    <text evidence="2">The sequence shown here is derived from an EMBL/GenBank/DDBJ whole genome shotgun (WGS) entry which is preliminary data.</text>
</comment>
<proteinExistence type="predicted"/>
<evidence type="ECO:0000313" key="2">
    <source>
        <dbReference type="EMBL" id="MDI7924082.1"/>
    </source>
</evidence>
<dbReference type="AlphaFoldDB" id="A0AAE3QDZ9"/>
<organism evidence="2 3">
    <name type="scientific">Ferirhizobium litorale</name>
    <dbReference type="NCBI Taxonomy" id="2927786"/>
    <lineage>
        <taxon>Bacteria</taxon>
        <taxon>Pseudomonadati</taxon>
        <taxon>Pseudomonadota</taxon>
        <taxon>Alphaproteobacteria</taxon>
        <taxon>Hyphomicrobiales</taxon>
        <taxon>Rhizobiaceae</taxon>
        <taxon>Ferirhizobium</taxon>
    </lineage>
</organism>
<evidence type="ECO:0000256" key="1">
    <source>
        <dbReference type="SAM" id="SignalP"/>
    </source>
</evidence>
<protein>
    <submittedName>
        <fullName evidence="2">Uncharacterized protein</fullName>
    </submittedName>
</protein>
<feature type="signal peptide" evidence="1">
    <location>
        <begin position="1"/>
        <end position="22"/>
    </location>
</feature>
<keyword evidence="3" id="KW-1185">Reference proteome</keyword>
<evidence type="ECO:0000313" key="3">
    <source>
        <dbReference type="Proteomes" id="UP001161580"/>
    </source>
</evidence>
<feature type="chain" id="PRO_5041991452" evidence="1">
    <location>
        <begin position="23"/>
        <end position="132"/>
    </location>
</feature>
<reference evidence="2" key="1">
    <citation type="submission" date="2022-03" db="EMBL/GenBank/DDBJ databases">
        <title>Fererhizobium litorale gen. nov., sp. nov., isolated from sandy sediments of the Sea of Japan seashore.</title>
        <authorList>
            <person name="Romanenko L."/>
            <person name="Kurilenko V."/>
            <person name="Otstavnykh N."/>
            <person name="Svetashev V."/>
            <person name="Tekutyeva L."/>
            <person name="Isaeva M."/>
            <person name="Mikhailov V."/>
        </authorList>
    </citation>
    <scope>NUCLEOTIDE SEQUENCE</scope>
    <source>
        <strain evidence="2">KMM 9576</strain>
    </source>
</reference>
<gene>
    <name evidence="2" type="ORF">MRS75_18630</name>
</gene>
<dbReference type="Proteomes" id="UP001161580">
    <property type="component" value="Unassembled WGS sequence"/>
</dbReference>
<keyword evidence="1" id="KW-0732">Signal</keyword>